<keyword evidence="2" id="KW-1185">Reference proteome</keyword>
<gene>
    <name evidence="1" type="ordered locus">Mvan_4363</name>
</gene>
<evidence type="ECO:0000313" key="2">
    <source>
        <dbReference type="Proteomes" id="UP000009159"/>
    </source>
</evidence>
<dbReference type="Proteomes" id="UP000009159">
    <property type="component" value="Chromosome"/>
</dbReference>
<evidence type="ECO:0000313" key="1">
    <source>
        <dbReference type="EMBL" id="ABM15140.1"/>
    </source>
</evidence>
<dbReference type="AlphaFoldDB" id="A1TD90"/>
<sequence length="150" mass="16151">MTNSTTPARSTNVSASDALKYAAAQARQTANWALDAIAGSCCNSDHEAELDALHSLVDQIEDFATELGDLGRYSDGRLVRSATWIVEGDLSTGHVWHPDVAAEEPRTWRGHLSPACPGAPSPGVYEVTTDPLTQEIHVRVVRTVPEDGDR</sequence>
<name>A1TD90_MYCVP</name>
<dbReference type="eggNOG" id="ENOG5032NDX">
    <property type="taxonomic scope" value="Bacteria"/>
</dbReference>
<organism evidence="1 2">
    <name type="scientific">Mycolicibacterium vanbaalenii (strain DSM 7251 / JCM 13017 / BCRC 16820 / KCTC 9966 / NRRL B-24157 / PYR-1)</name>
    <name type="common">Mycobacterium vanbaalenii</name>
    <dbReference type="NCBI Taxonomy" id="350058"/>
    <lineage>
        <taxon>Bacteria</taxon>
        <taxon>Bacillati</taxon>
        <taxon>Actinomycetota</taxon>
        <taxon>Actinomycetes</taxon>
        <taxon>Mycobacteriales</taxon>
        <taxon>Mycobacteriaceae</taxon>
        <taxon>Mycolicibacterium</taxon>
    </lineage>
</organism>
<protein>
    <submittedName>
        <fullName evidence="1">Uncharacterized protein</fullName>
    </submittedName>
</protein>
<dbReference type="EMBL" id="CP000511">
    <property type="protein sequence ID" value="ABM15140.1"/>
    <property type="molecule type" value="Genomic_DNA"/>
</dbReference>
<proteinExistence type="predicted"/>
<reference evidence="1" key="1">
    <citation type="submission" date="2006-12" db="EMBL/GenBank/DDBJ databases">
        <title>Complete sequence of Mycobacterium vanbaalenii PYR-1.</title>
        <authorList>
            <consortium name="US DOE Joint Genome Institute"/>
            <person name="Copeland A."/>
            <person name="Lucas S."/>
            <person name="Lapidus A."/>
            <person name="Barry K."/>
            <person name="Detter J.C."/>
            <person name="Glavina del Rio T."/>
            <person name="Hammon N."/>
            <person name="Israni S."/>
            <person name="Dalin E."/>
            <person name="Tice H."/>
            <person name="Pitluck S."/>
            <person name="Singan V."/>
            <person name="Schmutz J."/>
            <person name="Larimer F."/>
            <person name="Land M."/>
            <person name="Hauser L."/>
            <person name="Kyrpides N."/>
            <person name="Anderson I.J."/>
            <person name="Miller C."/>
            <person name="Richardson P."/>
        </authorList>
    </citation>
    <scope>NUCLEOTIDE SEQUENCE [LARGE SCALE GENOMIC DNA]</scope>
    <source>
        <strain evidence="1">PYR-1</strain>
    </source>
</reference>
<accession>A1TD90</accession>
<dbReference type="HOGENOM" id="CLU_1738530_0_0_11"/>
<dbReference type="KEGG" id="mva:Mvan_4363"/>
<dbReference type="RefSeq" id="WP_011781518.1">
    <property type="nucleotide sequence ID" value="NC_008726.1"/>
</dbReference>